<name>A0A1J5TWN5_9GAMM</name>
<gene>
    <name evidence="2" type="ORF">BGC33_05580</name>
</gene>
<proteinExistence type="predicted"/>
<reference evidence="3" key="1">
    <citation type="submission" date="2016-09" db="EMBL/GenBank/DDBJ databases">
        <title>Genome Sequence of Bathymodiolus thermophilus sulfur-oxidizing gill endosymbiont.</title>
        <authorList>
            <person name="Ponnudurai R."/>
            <person name="Kleiner M."/>
            <person name="Sayavedra L."/>
            <person name="Thuermer A."/>
            <person name="Felbeck H."/>
            <person name="Schlueter R."/>
            <person name="Schweder T."/>
            <person name="Markert S."/>
        </authorList>
    </citation>
    <scope>NUCLEOTIDE SEQUENCE [LARGE SCALE GENOMIC DNA]</scope>
    <source>
        <strain evidence="3">BAT/CrabSpa'14</strain>
    </source>
</reference>
<keyword evidence="1" id="KW-1133">Transmembrane helix</keyword>
<dbReference type="AlphaFoldDB" id="A0A1J5TWN5"/>
<feature type="transmembrane region" description="Helical" evidence="1">
    <location>
        <begin position="6"/>
        <end position="25"/>
    </location>
</feature>
<keyword evidence="1" id="KW-0472">Membrane</keyword>
<comment type="caution">
    <text evidence="2">The sequence shown here is derived from an EMBL/GenBank/DDBJ whole genome shotgun (WGS) entry which is preliminary data.</text>
</comment>
<dbReference type="EMBL" id="MIQH01000397">
    <property type="protein sequence ID" value="OIR25170.1"/>
    <property type="molecule type" value="Genomic_DNA"/>
</dbReference>
<keyword evidence="1" id="KW-0812">Transmembrane</keyword>
<dbReference type="Proteomes" id="UP000182798">
    <property type="component" value="Unassembled WGS sequence"/>
</dbReference>
<accession>A0A1J5TWN5</accession>
<organism evidence="2 3">
    <name type="scientific">Bathymodiolus thermophilus thioautotrophic gill symbiont</name>
    <dbReference type="NCBI Taxonomy" id="2360"/>
    <lineage>
        <taxon>Bacteria</taxon>
        <taxon>Pseudomonadati</taxon>
        <taxon>Pseudomonadota</taxon>
        <taxon>Gammaproteobacteria</taxon>
        <taxon>sulfur-oxidizing symbionts</taxon>
    </lineage>
</organism>
<protein>
    <submittedName>
        <fullName evidence="2">Uncharacterized protein</fullName>
    </submittedName>
</protein>
<evidence type="ECO:0000256" key="1">
    <source>
        <dbReference type="SAM" id="Phobius"/>
    </source>
</evidence>
<evidence type="ECO:0000313" key="3">
    <source>
        <dbReference type="Proteomes" id="UP000182798"/>
    </source>
</evidence>
<evidence type="ECO:0000313" key="2">
    <source>
        <dbReference type="EMBL" id="OIR25170.1"/>
    </source>
</evidence>
<sequence>MSFLNVVAYINLGLHGVIFYLVEFLNGRALSFILIDVNSRLFVFYCAYFCKQKNVYVEFTVPLTWCLFV</sequence>